<protein>
    <submittedName>
        <fullName evidence="1">Unnamed protein product</fullName>
    </submittedName>
</protein>
<keyword evidence="2" id="KW-1185">Reference proteome</keyword>
<evidence type="ECO:0000313" key="2">
    <source>
        <dbReference type="Proteomes" id="UP001165064"/>
    </source>
</evidence>
<sequence length="260" mass="30176">MPNAQENDNRDIQLFNELLQNYNEHQIEKNRPETIITGNPVTRSRLDQITNWNALVYDKPLMVSMSFYLIFMISEVLLSYVAFVYADVSNKPLIYDGSMIFNIFSAYTVPFITYTSMEDNVLNPFQNLRTEVRGCQAFLMSILTQLLALALAIWAVVSTMNDGPYTYYIIDYQTNKKELVDATITLKVFAVISMVMVVLGFIATTLNYWFARDRLLRYLNRVELVIADENVIWSNDSDLELPEVYDHYLKTMRTNLSIPM</sequence>
<evidence type="ECO:0000313" key="1">
    <source>
        <dbReference type="EMBL" id="GME80592.1"/>
    </source>
</evidence>
<accession>A0ACB5T433</accession>
<organism evidence="1 2">
    <name type="scientific">Ambrosiozyma monospora</name>
    <name type="common">Yeast</name>
    <name type="synonym">Endomycopsis monosporus</name>
    <dbReference type="NCBI Taxonomy" id="43982"/>
    <lineage>
        <taxon>Eukaryota</taxon>
        <taxon>Fungi</taxon>
        <taxon>Dikarya</taxon>
        <taxon>Ascomycota</taxon>
        <taxon>Saccharomycotina</taxon>
        <taxon>Pichiomycetes</taxon>
        <taxon>Pichiales</taxon>
        <taxon>Pichiaceae</taxon>
        <taxon>Ambrosiozyma</taxon>
    </lineage>
</organism>
<name>A0ACB5T433_AMBMO</name>
<dbReference type="Proteomes" id="UP001165064">
    <property type="component" value="Unassembled WGS sequence"/>
</dbReference>
<proteinExistence type="predicted"/>
<gene>
    <name evidence="1" type="ORF">Amon02_000452500</name>
</gene>
<comment type="caution">
    <text evidence="1">The sequence shown here is derived from an EMBL/GenBank/DDBJ whole genome shotgun (WGS) entry which is preliminary data.</text>
</comment>
<reference evidence="1" key="1">
    <citation type="submission" date="2023-04" db="EMBL/GenBank/DDBJ databases">
        <title>Ambrosiozyma monospora NBRC 10751.</title>
        <authorList>
            <person name="Ichikawa N."/>
            <person name="Sato H."/>
            <person name="Tonouchi N."/>
        </authorList>
    </citation>
    <scope>NUCLEOTIDE SEQUENCE</scope>
    <source>
        <strain evidence="1">NBRC 10751</strain>
    </source>
</reference>
<dbReference type="EMBL" id="BSXS01003127">
    <property type="protein sequence ID" value="GME80592.1"/>
    <property type="molecule type" value="Genomic_DNA"/>
</dbReference>